<evidence type="ECO:0000256" key="8">
    <source>
        <dbReference type="ARBA" id="ARBA00022771"/>
    </source>
</evidence>
<evidence type="ECO:0000313" key="19">
    <source>
        <dbReference type="Proteomes" id="UP000740605"/>
    </source>
</evidence>
<evidence type="ECO:0000256" key="3">
    <source>
        <dbReference type="ARBA" id="ARBA00022723"/>
    </source>
</evidence>
<keyword evidence="19" id="KW-1185">Reference proteome</keyword>
<feature type="domain" description="ABC transporter" evidence="17">
    <location>
        <begin position="457"/>
        <end position="744"/>
    </location>
</feature>
<dbReference type="GO" id="GO:0005524">
    <property type="term" value="F:ATP binding"/>
    <property type="evidence" value="ECO:0007669"/>
    <property type="project" value="UniProtKB-KW"/>
</dbReference>
<evidence type="ECO:0000256" key="15">
    <source>
        <dbReference type="ARBA" id="ARBA00039316"/>
    </source>
</evidence>
<protein>
    <recommendedName>
        <fullName evidence="15">UvrABC system protein A</fullName>
    </recommendedName>
    <alternativeName>
        <fullName evidence="16">Excinuclease ABC subunit A</fullName>
    </alternativeName>
</protein>
<evidence type="ECO:0000256" key="9">
    <source>
        <dbReference type="ARBA" id="ARBA00022833"/>
    </source>
</evidence>
<keyword evidence="9" id="KW-0862">Zinc</keyword>
<evidence type="ECO:0000256" key="1">
    <source>
        <dbReference type="ARBA" id="ARBA00004496"/>
    </source>
</evidence>
<dbReference type="SUPFAM" id="SSF52540">
    <property type="entry name" value="P-loop containing nucleoside triphosphate hydrolases"/>
    <property type="match status" value="2"/>
</dbReference>
<dbReference type="PANTHER" id="PTHR43152:SF3">
    <property type="entry name" value="UVRABC SYSTEM PROTEIN A"/>
    <property type="match status" value="1"/>
</dbReference>
<dbReference type="PROSITE" id="PS50893">
    <property type="entry name" value="ABC_TRANSPORTER_2"/>
    <property type="match status" value="1"/>
</dbReference>
<keyword evidence="13" id="KW-0234">DNA repair</keyword>
<dbReference type="InterPro" id="IPR027417">
    <property type="entry name" value="P-loop_NTPase"/>
</dbReference>
<comment type="similarity">
    <text evidence="14">Belongs to the ABC transporter superfamily. UvrA family.</text>
</comment>
<evidence type="ECO:0000313" key="18">
    <source>
        <dbReference type="EMBL" id="MBT8798436.1"/>
    </source>
</evidence>
<keyword evidence="8" id="KW-0863">Zinc-finger</keyword>
<evidence type="ECO:0000256" key="10">
    <source>
        <dbReference type="ARBA" id="ARBA00022840"/>
    </source>
</evidence>
<evidence type="ECO:0000256" key="14">
    <source>
        <dbReference type="ARBA" id="ARBA00038000"/>
    </source>
</evidence>
<keyword evidence="12" id="KW-0238">DNA-binding</keyword>
<keyword evidence="6" id="KW-0227">DNA damage</keyword>
<keyword evidence="4" id="KW-0677">Repeat</keyword>
<dbReference type="InterPro" id="IPR041552">
    <property type="entry name" value="UvrA_DNA-bd"/>
</dbReference>
<dbReference type="Pfam" id="PF17755">
    <property type="entry name" value="UvrA_DNA-bind"/>
    <property type="match status" value="1"/>
</dbReference>
<comment type="subcellular location">
    <subcellularLocation>
        <location evidence="1">Cytoplasm</location>
    </subcellularLocation>
</comment>
<evidence type="ECO:0000259" key="17">
    <source>
        <dbReference type="PROSITE" id="PS50893"/>
    </source>
</evidence>
<dbReference type="Proteomes" id="UP000740605">
    <property type="component" value="Unassembled WGS sequence"/>
</dbReference>
<evidence type="ECO:0000256" key="5">
    <source>
        <dbReference type="ARBA" id="ARBA00022741"/>
    </source>
</evidence>
<evidence type="ECO:0000256" key="11">
    <source>
        <dbReference type="ARBA" id="ARBA00022881"/>
    </source>
</evidence>
<dbReference type="Gene3D" id="3.40.50.300">
    <property type="entry name" value="P-loop containing nucleotide triphosphate hydrolases"/>
    <property type="match status" value="3"/>
</dbReference>
<keyword evidence="7" id="KW-0228">DNA excision</keyword>
<dbReference type="SMART" id="SM00382">
    <property type="entry name" value="AAA"/>
    <property type="match status" value="2"/>
</dbReference>
<dbReference type="RefSeq" id="WP_215487665.1">
    <property type="nucleotide sequence ID" value="NZ_BAAAPJ010000006.1"/>
</dbReference>
<comment type="caution">
    <text evidence="18">The sequence shown here is derived from an EMBL/GenBank/DDBJ whole genome shotgun (WGS) entry which is preliminary data.</text>
</comment>
<keyword evidence="3" id="KW-0479">Metal-binding</keyword>
<dbReference type="InterPro" id="IPR017871">
    <property type="entry name" value="ABC_transporter-like_CS"/>
</dbReference>
<evidence type="ECO:0000256" key="4">
    <source>
        <dbReference type="ARBA" id="ARBA00022737"/>
    </source>
</evidence>
<keyword evidence="11" id="KW-0267">Excision nuclease</keyword>
<gene>
    <name evidence="18" type="ORF">J0P97_10170</name>
</gene>
<proteinExistence type="inferred from homology"/>
<dbReference type="Gene3D" id="1.10.8.280">
    <property type="entry name" value="ABC transporter ATPase domain-like"/>
    <property type="match status" value="1"/>
</dbReference>
<keyword evidence="5" id="KW-0547">Nucleotide-binding</keyword>
<dbReference type="Gene3D" id="1.20.1580.10">
    <property type="entry name" value="ABC transporter ATPase like domain"/>
    <property type="match status" value="2"/>
</dbReference>
<dbReference type="PROSITE" id="PS00211">
    <property type="entry name" value="ABC_TRANSPORTER_1"/>
    <property type="match status" value="1"/>
</dbReference>
<reference evidence="18 19" key="1">
    <citation type="submission" date="2021-03" db="EMBL/GenBank/DDBJ databases">
        <title>Microbacterium pauli sp. nov., isolated from microfiltered milk.</title>
        <authorList>
            <person name="Bellassi P."/>
            <person name="Fontana A."/>
            <person name="Callegari M.L."/>
            <person name="Lorenzo M."/>
            <person name="Cappa F."/>
        </authorList>
    </citation>
    <scope>NUCLEOTIDE SEQUENCE [LARGE SCALE GENOMIC DNA]</scope>
    <source>
        <strain evidence="18 19">DSM 18909</strain>
    </source>
</reference>
<dbReference type="InterPro" id="IPR003593">
    <property type="entry name" value="AAA+_ATPase"/>
</dbReference>
<sequence length="761" mass="81200">MPQRHRPTFSDAIVIRGASTNNLRKLDIDIPKRKLVVFTGVSGSGKSSLAFDTIAAESQRLLTETYPAYLQNQLPHAARPDATLLENLTATIAVTQSPMAANPRSTVGTATDAISLLRQLFVAQGSPEVSSPQALSFNHPTGACPECEGTGQEASLNLDLLLDGDLSLNDGAIEFPNFAVGSLFWKVYARSGYFDNDKPIKNFTADERSLLLEGTGPSVETGSHPMAYEGVVRKIRRLYLSKSIETLKPAIREALDTLAHVAPCSACKGTRLNERARACLIGSHSIATAAALETHDLEQWLRELTVPDSLAELRNRLLSITQGMQHVGLGYLSLERPTSSLSGGEAQRIRTVMHLDSALTELTYVFDEPAAGLHAHDTARVVELLHRLRDKGNTILVVEHHPDVIRAADHIIDIGPGAGRHGGTLLFQGHPADLAAADTPTAAELAAPLVLNATPRTPTDHLRVRGAALNNLKNVDVDIPTGCFVAITGVAGAGKTSLLRSIPQTNGLVTLDQSPIRGSRRSSIATYAGALDDIRAQFAKANDVVASYFSPNGAGGCEECGGLGSTSATTPLGDTLTAICPVCNGQRFSAEALQYRLHNLTIAEIMDLPTEEAAALFENTKAGDILTRVAEAGIGYITIGQPLNQLSGGERQRLRLGLELRQQAAIYVLDEPTTGLHMKDVRNLIGVLDRLVEAGSTVIAADHNLHLIAHADYVIDLGPEAGRNGGEPVFEGNVAALARTRTHTGRALRTSIEKSAEAPRE</sequence>
<evidence type="ECO:0000256" key="13">
    <source>
        <dbReference type="ARBA" id="ARBA00023204"/>
    </source>
</evidence>
<dbReference type="CDD" id="cd03270">
    <property type="entry name" value="ABC_UvrA_I"/>
    <property type="match status" value="1"/>
</dbReference>
<keyword evidence="10 18" id="KW-0067">ATP-binding</keyword>
<keyword evidence="2" id="KW-0963">Cytoplasm</keyword>
<evidence type="ECO:0000256" key="6">
    <source>
        <dbReference type="ARBA" id="ARBA00022763"/>
    </source>
</evidence>
<dbReference type="InterPro" id="IPR003439">
    <property type="entry name" value="ABC_transporter-like_ATP-bd"/>
</dbReference>
<evidence type="ECO:0000256" key="16">
    <source>
        <dbReference type="ARBA" id="ARBA00042156"/>
    </source>
</evidence>
<name>A0ABS5XVJ1_9MICO</name>
<accession>A0ABS5XVJ1</accession>
<evidence type="ECO:0000256" key="7">
    <source>
        <dbReference type="ARBA" id="ARBA00022769"/>
    </source>
</evidence>
<evidence type="ECO:0000256" key="12">
    <source>
        <dbReference type="ARBA" id="ARBA00023125"/>
    </source>
</evidence>
<dbReference type="EMBL" id="JAFLHG010000008">
    <property type="protein sequence ID" value="MBT8798436.1"/>
    <property type="molecule type" value="Genomic_DNA"/>
</dbReference>
<dbReference type="Pfam" id="PF00005">
    <property type="entry name" value="ABC_tran"/>
    <property type="match status" value="1"/>
</dbReference>
<organism evidence="18 19">
    <name type="scientific">Microbacterium flavum</name>
    <dbReference type="NCBI Taxonomy" id="415216"/>
    <lineage>
        <taxon>Bacteria</taxon>
        <taxon>Bacillati</taxon>
        <taxon>Actinomycetota</taxon>
        <taxon>Actinomycetes</taxon>
        <taxon>Micrococcales</taxon>
        <taxon>Microbacteriaceae</taxon>
        <taxon>Microbacterium</taxon>
    </lineage>
</organism>
<dbReference type="PANTHER" id="PTHR43152">
    <property type="entry name" value="UVRABC SYSTEM PROTEIN A"/>
    <property type="match status" value="1"/>
</dbReference>
<evidence type="ECO:0000256" key="2">
    <source>
        <dbReference type="ARBA" id="ARBA00022490"/>
    </source>
</evidence>